<keyword evidence="2" id="KW-0547">Nucleotide-binding</keyword>
<dbReference type="GO" id="GO:0005524">
    <property type="term" value="F:ATP binding"/>
    <property type="evidence" value="ECO:0007669"/>
    <property type="project" value="UniProtKB-KW"/>
</dbReference>
<gene>
    <name evidence="8" type="ORF">TTHERM_00070890</name>
</gene>
<dbReference type="InterPro" id="IPR057352">
    <property type="entry name" value="TPR_TmcB/C"/>
</dbReference>
<evidence type="ECO:0000256" key="1">
    <source>
        <dbReference type="ARBA" id="ARBA00022679"/>
    </source>
</evidence>
<sequence>MFDNQYEDSFWSQTDKAVRRILYSLFHEILHSQRVSPLIYKIILLIEALQIAFFAINTSFSFLWSSSVTNVMQQAIQYFQINGPIQKNGQTVFLMILYIVISINLITLLIAIYCSYSVAHKHKKTSSLFNYFIKYLWLYGLFTNTVGYIPMINIYLSTFYCNSSTDLGVSLGCYKSNYFIHLSIAIVGFIIFSILQTVFYKLYIDLNPSSKIPYAHPQSINDIIKLVLKTALPIYTTFDPEGVYGKAFIICLGIYLICMVSNRFFSLPYYSKSIQNFTLIIDSSLLWIVWISFVCAIIDSGSISILYIFTGIPFISISIIFLMRYKENKVLSQTMKNFKKDTDFEYYLILLIGLIENRSNPEDCIQLDGALKFHARYCTKVQDVNCNCQSLILDKEDDIQTYQNNTNQINLNSTTKWYNFVKFLLLDSFDKFQKSTRLHLFNSYIQHAKLSNKFKSLLELMYTSELKPNIQEEFSIYSYNHIIEDELKENDLRNTENKTVEVNSIVQFQALFVDFLGSIEKSVNYYQEFWNKLLEEIPDVDKLLLLGTRITNSIENNSQIFENLQEINSNNIKSLTIYGNYLKEIVNDEQDGNRLLEKAQYIERSNQANKQFVDVEKLKYGENSQTSIISVSGNLNQVGMVVNTNNEIEQLLGYSKSDVIGQNINKIMPKVYGDIHDSLFHRFLETSQPKVIGVERTVMCLNKNGYIIPTSIMVKVLPNLDQGIQIVGFLKEIDNQESKSQIEKDQVIHYLIYREDNLQIQGISQSIHDYFGIPSQLVYGNSNNISDFTIDQIMPGVADVANREEMMSVQGLITTIDSTYVQMNYLIEDEDGYQDSDFESQAQKDDNQQLNQDLENGFERKRFKKFRQAQIKVNLIIEQEFDLGLKINVITFTETDNSTLQAQDNNIEEHIFNNNNKTVIKGETTFGKDDQKSQNGEHQNGEYDDESSNISGQSVNDDQRQLKDFKTLISEKTVPRKIKILNRTALLLLLILCGLSAYDLGFKVSNESTVKEGLQAIQSGYVLSETLSTSIYYSNMLYELANNLITPPSGQTAESYANGFRSNLSTSLNTLKDQMYNMIKHQISMYNDKNTSPPNFTITIQKMSSQGTLSSDQETLTDSLLTFISSGSTFQMSPLASIVKGQVNQATSSFYYINQNGLQSQREACNKTANDFYNYYYNKVDDFRINYIVVLIIAIVFVVISLFILIPIVFQVNRTNNKVLSLFGYIPYPEIRQLADKCDIYIQEYISIRGQEHVDSQDDKDENQNEVKEEVIDGENNQNNSEYIKSIDNGTDKNNTAVHSLDFKKQGRMKSLEEKNHQHNKNNQENKTDKQNEDHEFIDHRSNLLLNQKDGSKKSVILIFGFVAALFILQYVIHFILDLQYIDKVQTIYSTLQISCLYPSYAKWFQLFSQMQIQNGGAILDNTSQLDLAQFYSQQTYIAQNSIRYYYSYSFPGQMSTYQNQFRQAQTQNICNLINNINSNDQATCTAVNNGILKSGFITAVVYFLEGLRTSVTSFMATNLSDQQKLAFLTSTSFQQLSVQQSFMIPMMDQLTQLLIEQTPNYLSYRTTIEIIVFCIYITVILSAFIFIWLPYMARINIKIWRTKGMLNMIPVEVIQKHDSLKNAFLHGEILSAVK</sequence>
<feature type="region of interest" description="Disordered" evidence="5">
    <location>
        <begin position="925"/>
        <end position="958"/>
    </location>
</feature>
<dbReference type="Gene3D" id="3.30.450.20">
    <property type="entry name" value="PAS domain"/>
    <property type="match status" value="1"/>
</dbReference>
<dbReference type="InterPro" id="IPR000014">
    <property type="entry name" value="PAS"/>
</dbReference>
<keyword evidence="6" id="KW-1133">Transmembrane helix</keyword>
<evidence type="ECO:0000256" key="5">
    <source>
        <dbReference type="SAM" id="MobiDB-lite"/>
    </source>
</evidence>
<dbReference type="KEGG" id="tet:TTHERM_00070890"/>
<dbReference type="GeneID" id="7832603"/>
<dbReference type="Pfam" id="PF13426">
    <property type="entry name" value="PAS_9"/>
    <property type="match status" value="1"/>
</dbReference>
<protein>
    <submittedName>
        <fullName evidence="8">PAS domain S-box protein</fullName>
    </submittedName>
</protein>
<dbReference type="eggNOG" id="ENOG502RT0R">
    <property type="taxonomic scope" value="Eukaryota"/>
</dbReference>
<accession>I7MDH2</accession>
<dbReference type="Pfam" id="PF25474">
    <property type="entry name" value="TPR_TmcB"/>
    <property type="match status" value="1"/>
</dbReference>
<keyword evidence="6" id="KW-0812">Transmembrane</keyword>
<feature type="transmembrane region" description="Helical" evidence="6">
    <location>
        <begin position="1571"/>
        <end position="1592"/>
    </location>
</feature>
<proteinExistence type="predicted"/>
<feature type="transmembrane region" description="Helical" evidence="6">
    <location>
        <begin position="305"/>
        <end position="325"/>
    </location>
</feature>
<organism evidence="8 9">
    <name type="scientific">Tetrahymena thermophila (strain SB210)</name>
    <dbReference type="NCBI Taxonomy" id="312017"/>
    <lineage>
        <taxon>Eukaryota</taxon>
        <taxon>Sar</taxon>
        <taxon>Alveolata</taxon>
        <taxon>Ciliophora</taxon>
        <taxon>Intramacronucleata</taxon>
        <taxon>Oligohymenophorea</taxon>
        <taxon>Hymenostomatida</taxon>
        <taxon>Tetrahymenina</taxon>
        <taxon>Tetrahymenidae</taxon>
        <taxon>Tetrahymena</taxon>
    </lineage>
</organism>
<dbReference type="RefSeq" id="XP_001007827.2">
    <property type="nucleotide sequence ID" value="XM_001007827.2"/>
</dbReference>
<dbReference type="EMBL" id="GG662853">
    <property type="protein sequence ID" value="EAR87582.2"/>
    <property type="molecule type" value="Genomic_DNA"/>
</dbReference>
<feature type="transmembrane region" description="Helical" evidence="6">
    <location>
        <begin position="178"/>
        <end position="199"/>
    </location>
</feature>
<dbReference type="PANTHER" id="PTHR31600">
    <property type="entry name" value="TINY MACROCYSTS PROTEIN B-RELATED"/>
    <property type="match status" value="1"/>
</dbReference>
<dbReference type="STRING" id="312017.I7MDH2"/>
<dbReference type="Proteomes" id="UP000009168">
    <property type="component" value="Unassembled WGS sequence"/>
</dbReference>
<dbReference type="OrthoDB" id="542352at2759"/>
<feature type="transmembrane region" description="Helical" evidence="6">
    <location>
        <begin position="136"/>
        <end position="158"/>
    </location>
</feature>
<keyword evidence="9" id="KW-1185">Reference proteome</keyword>
<feature type="domain" description="PAS" evidence="7">
    <location>
        <begin position="635"/>
        <end position="687"/>
    </location>
</feature>
<evidence type="ECO:0000313" key="8">
    <source>
        <dbReference type="EMBL" id="EAR87582.2"/>
    </source>
</evidence>
<feature type="transmembrane region" description="Helical" evidence="6">
    <location>
        <begin position="1356"/>
        <end position="1377"/>
    </location>
</feature>
<dbReference type="PROSITE" id="PS50112">
    <property type="entry name" value="PAS"/>
    <property type="match status" value="1"/>
</dbReference>
<feature type="transmembrane region" description="Helical" evidence="6">
    <location>
        <begin position="244"/>
        <end position="265"/>
    </location>
</feature>
<feature type="transmembrane region" description="Helical" evidence="6">
    <location>
        <begin position="92"/>
        <end position="116"/>
    </location>
</feature>
<feature type="transmembrane region" description="Helical" evidence="6">
    <location>
        <begin position="277"/>
        <end position="299"/>
    </location>
</feature>
<keyword evidence="4" id="KW-0067">ATP-binding</keyword>
<dbReference type="InParanoid" id="I7MDH2"/>
<feature type="transmembrane region" description="Helical" evidence="6">
    <location>
        <begin position="1187"/>
        <end position="1210"/>
    </location>
</feature>
<dbReference type="GO" id="GO:0016301">
    <property type="term" value="F:kinase activity"/>
    <property type="evidence" value="ECO:0007669"/>
    <property type="project" value="UniProtKB-KW"/>
</dbReference>
<keyword evidence="3" id="KW-0418">Kinase</keyword>
<dbReference type="InterPro" id="IPR052994">
    <property type="entry name" value="Tiny_macrocysts_regulators"/>
</dbReference>
<feature type="transmembrane region" description="Helical" evidence="6">
    <location>
        <begin position="42"/>
        <end position="64"/>
    </location>
</feature>
<name>I7MDH2_TETTS</name>
<evidence type="ECO:0000256" key="3">
    <source>
        <dbReference type="ARBA" id="ARBA00022777"/>
    </source>
</evidence>
<evidence type="ECO:0000256" key="6">
    <source>
        <dbReference type="SAM" id="Phobius"/>
    </source>
</evidence>
<keyword evidence="1" id="KW-0808">Transferase</keyword>
<feature type="region of interest" description="Disordered" evidence="5">
    <location>
        <begin position="1253"/>
        <end position="1275"/>
    </location>
</feature>
<feature type="region of interest" description="Disordered" evidence="5">
    <location>
        <begin position="1313"/>
        <end position="1332"/>
    </location>
</feature>
<dbReference type="SUPFAM" id="SSF55785">
    <property type="entry name" value="PYP-like sensor domain (PAS domain)"/>
    <property type="match status" value="1"/>
</dbReference>
<dbReference type="FunFam" id="3.30.450.20:FF:000060">
    <property type="entry name" value="Sensor protein FixL"/>
    <property type="match status" value="1"/>
</dbReference>
<evidence type="ECO:0000313" key="9">
    <source>
        <dbReference type="Proteomes" id="UP000009168"/>
    </source>
</evidence>
<dbReference type="CDD" id="cd00130">
    <property type="entry name" value="PAS"/>
    <property type="match status" value="1"/>
</dbReference>
<dbReference type="PANTHER" id="PTHR31600:SF2">
    <property type="entry name" value="GAMETE ENRICHED GENE 10 PROTEIN-RELATED"/>
    <property type="match status" value="1"/>
</dbReference>
<evidence type="ECO:0000256" key="2">
    <source>
        <dbReference type="ARBA" id="ARBA00022741"/>
    </source>
</evidence>
<dbReference type="NCBIfam" id="TIGR00229">
    <property type="entry name" value="sensory_box"/>
    <property type="match status" value="1"/>
</dbReference>
<dbReference type="InterPro" id="IPR035965">
    <property type="entry name" value="PAS-like_dom_sf"/>
</dbReference>
<keyword evidence="6" id="KW-0472">Membrane</keyword>
<reference evidence="9" key="1">
    <citation type="journal article" date="2006" name="PLoS Biol.">
        <title>Macronuclear genome sequence of the ciliate Tetrahymena thermophila, a model eukaryote.</title>
        <authorList>
            <person name="Eisen J.A."/>
            <person name="Coyne R.S."/>
            <person name="Wu M."/>
            <person name="Wu D."/>
            <person name="Thiagarajan M."/>
            <person name="Wortman J.R."/>
            <person name="Badger J.H."/>
            <person name="Ren Q."/>
            <person name="Amedeo P."/>
            <person name="Jones K.M."/>
            <person name="Tallon L.J."/>
            <person name="Delcher A.L."/>
            <person name="Salzberg S.L."/>
            <person name="Silva J.C."/>
            <person name="Haas B.J."/>
            <person name="Majoros W.H."/>
            <person name="Farzad M."/>
            <person name="Carlton J.M."/>
            <person name="Smith R.K. Jr."/>
            <person name="Garg J."/>
            <person name="Pearlman R.E."/>
            <person name="Karrer K.M."/>
            <person name="Sun L."/>
            <person name="Manning G."/>
            <person name="Elde N.C."/>
            <person name="Turkewitz A.P."/>
            <person name="Asai D.J."/>
            <person name="Wilkes D.E."/>
            <person name="Wang Y."/>
            <person name="Cai H."/>
            <person name="Collins K."/>
            <person name="Stewart B.A."/>
            <person name="Lee S.R."/>
            <person name="Wilamowska K."/>
            <person name="Weinberg Z."/>
            <person name="Ruzzo W.L."/>
            <person name="Wloga D."/>
            <person name="Gaertig J."/>
            <person name="Frankel J."/>
            <person name="Tsao C.-C."/>
            <person name="Gorovsky M.A."/>
            <person name="Keeling P.J."/>
            <person name="Waller R.F."/>
            <person name="Patron N.J."/>
            <person name="Cherry J.M."/>
            <person name="Stover N.A."/>
            <person name="Krieger C.J."/>
            <person name="del Toro C."/>
            <person name="Ryder H.F."/>
            <person name="Williamson S.C."/>
            <person name="Barbeau R.A."/>
            <person name="Hamilton E.P."/>
            <person name="Orias E."/>
        </authorList>
    </citation>
    <scope>NUCLEOTIDE SEQUENCE [LARGE SCALE GENOMIC DNA]</scope>
    <source>
        <strain evidence="9">SB210</strain>
    </source>
</reference>
<evidence type="ECO:0000256" key="4">
    <source>
        <dbReference type="ARBA" id="ARBA00022840"/>
    </source>
</evidence>
<feature type="compositionally biased region" description="Basic and acidic residues" evidence="5">
    <location>
        <begin position="1253"/>
        <end position="1271"/>
    </location>
</feature>
<evidence type="ECO:0000259" key="7">
    <source>
        <dbReference type="PROSITE" id="PS50112"/>
    </source>
</evidence>